<keyword evidence="1" id="KW-0732">Signal</keyword>
<feature type="chain" id="PRO_5028988457" description="YD repeat-containing protein" evidence="1">
    <location>
        <begin position="22"/>
        <end position="278"/>
    </location>
</feature>
<evidence type="ECO:0008006" key="4">
    <source>
        <dbReference type="Google" id="ProtNLM"/>
    </source>
</evidence>
<dbReference type="PROSITE" id="PS51257">
    <property type="entry name" value="PROKAR_LIPOPROTEIN"/>
    <property type="match status" value="1"/>
</dbReference>
<evidence type="ECO:0000256" key="1">
    <source>
        <dbReference type="SAM" id="SignalP"/>
    </source>
</evidence>
<evidence type="ECO:0000313" key="3">
    <source>
        <dbReference type="Proteomes" id="UP000515514"/>
    </source>
</evidence>
<evidence type="ECO:0000313" key="2">
    <source>
        <dbReference type="EMBL" id="QNJ98356.1"/>
    </source>
</evidence>
<dbReference type="AlphaFoldDB" id="A0A7G8PVJ0"/>
<dbReference type="RefSeq" id="WP_186987961.1">
    <property type="nucleotide sequence ID" value="NZ_CP052909.1"/>
</dbReference>
<reference evidence="2 3" key="1">
    <citation type="submission" date="2020-04" db="EMBL/GenBank/DDBJ databases">
        <title>Genome sequence of Altibacter aquimarinus strain ALE3EI.</title>
        <authorList>
            <person name="Oh H.-M."/>
            <person name="Jang D."/>
        </authorList>
    </citation>
    <scope>NUCLEOTIDE SEQUENCE [LARGE SCALE GENOMIC DNA]</scope>
    <source>
        <strain evidence="2 3">ALE3EI</strain>
    </source>
</reference>
<keyword evidence="3" id="KW-1185">Reference proteome</keyword>
<dbReference type="Proteomes" id="UP000515514">
    <property type="component" value="Chromosome"/>
</dbReference>
<protein>
    <recommendedName>
        <fullName evidence="4">YD repeat-containing protein</fullName>
    </recommendedName>
</protein>
<sequence>MTRFIFLISCLFILLSCNSSDDEAPTSNPAVLIGTNLMINGVSGTTALTYDNNILTGFTEVFNASGSMSDREIQLEATNGVITRYTESYIDQGSGFTCYIILNFSYDDLNRIDAITGEGDCPLNIYTIEYINDTVVFDSPLPNEDKVVKMNQDGRIVYYEYKNLILDMEYENGNLISKTRNSSRTINYSYDSKVNPYRTDAFLNFGKIQEYIKIMKGTNVLMEDLDDYRNVNNLVSRTSTHSDLGIDDLSYSYEYHSNNLPDKRFRSVGNGVTQYLYE</sequence>
<dbReference type="KEGG" id="alti:ALE3EI_1807"/>
<gene>
    <name evidence="2" type="ORF">ALE3EI_1807</name>
</gene>
<proteinExistence type="predicted"/>
<accession>A0A7G8PVJ0</accession>
<dbReference type="EMBL" id="CP052909">
    <property type="protein sequence ID" value="QNJ98356.1"/>
    <property type="molecule type" value="Genomic_DNA"/>
</dbReference>
<name>A0A7G8PVJ0_9FLAO</name>
<organism evidence="2 3">
    <name type="scientific">Constantimarinum furrinae</name>
    <dbReference type="NCBI Taxonomy" id="2562285"/>
    <lineage>
        <taxon>Bacteria</taxon>
        <taxon>Pseudomonadati</taxon>
        <taxon>Bacteroidota</taxon>
        <taxon>Flavobacteriia</taxon>
        <taxon>Flavobacteriales</taxon>
        <taxon>Flavobacteriaceae</taxon>
        <taxon>Altibacter/Constantimarinum group</taxon>
        <taxon>Constantimarinum</taxon>
    </lineage>
</organism>
<feature type="signal peptide" evidence="1">
    <location>
        <begin position="1"/>
        <end position="21"/>
    </location>
</feature>